<dbReference type="EMBL" id="NXIG01000016">
    <property type="protein sequence ID" value="RXI28929.1"/>
    <property type="molecule type" value="Genomic_DNA"/>
</dbReference>
<dbReference type="RefSeq" id="WP_118918211.1">
    <property type="nucleotide sequence ID" value="NZ_CP032097.1"/>
</dbReference>
<feature type="transmembrane region" description="Helical" evidence="1">
    <location>
        <begin position="6"/>
        <end position="26"/>
    </location>
</feature>
<keyword evidence="4" id="KW-1185">Reference proteome</keyword>
<dbReference type="KEGG" id="aell:AELL_2447"/>
<keyword evidence="1" id="KW-0472">Membrane</keyword>
<dbReference type="OrthoDB" id="964917at2"/>
<name>A0A347UB36_9BACT</name>
<dbReference type="Proteomes" id="UP000262582">
    <property type="component" value="Chromosome"/>
</dbReference>
<sequence length="136" mass="15390">MANKKIKWFIYTVLVGMIPIISRLLITSIINKEDVTFFVATDFIALGLVLHISIINELEHVKNDINWKTIQNGMSIVYIAAYSVLFCLGILNDEIPNMIDKSILLKLSVILVVTSFFLSSSVFHRVNAIYLKDSNV</sequence>
<keyword evidence="1" id="KW-0812">Transmembrane</keyword>
<feature type="transmembrane region" description="Helical" evidence="1">
    <location>
        <begin position="103"/>
        <end position="123"/>
    </location>
</feature>
<evidence type="ECO:0000313" key="2">
    <source>
        <dbReference type="EMBL" id="AXX96064.1"/>
    </source>
</evidence>
<dbReference type="EMBL" id="CP032097">
    <property type="protein sequence ID" value="AXX96064.1"/>
    <property type="molecule type" value="Genomic_DNA"/>
</dbReference>
<accession>A0A347UB36</accession>
<proteinExistence type="predicted"/>
<dbReference type="AlphaFoldDB" id="A0A347UB36"/>
<gene>
    <name evidence="2" type="ORF">AELL_2447</name>
    <name evidence="3" type="ORF">CP962_12670</name>
</gene>
<organism evidence="3 5">
    <name type="scientific">Arcobacter ellisii</name>
    <dbReference type="NCBI Taxonomy" id="913109"/>
    <lineage>
        <taxon>Bacteria</taxon>
        <taxon>Pseudomonadati</taxon>
        <taxon>Campylobacterota</taxon>
        <taxon>Epsilonproteobacteria</taxon>
        <taxon>Campylobacterales</taxon>
        <taxon>Arcobacteraceae</taxon>
        <taxon>Arcobacter</taxon>
    </lineage>
</organism>
<feature type="transmembrane region" description="Helical" evidence="1">
    <location>
        <begin position="75"/>
        <end position="91"/>
    </location>
</feature>
<evidence type="ECO:0000256" key="1">
    <source>
        <dbReference type="SAM" id="Phobius"/>
    </source>
</evidence>
<reference evidence="3 5" key="1">
    <citation type="submission" date="2017-09" db="EMBL/GenBank/DDBJ databases">
        <title>Genomics of the genus Arcobacter.</title>
        <authorList>
            <person name="Perez-Cataluna A."/>
            <person name="Figueras M.J."/>
            <person name="Salas-Masso N."/>
        </authorList>
    </citation>
    <scope>NUCLEOTIDE SEQUENCE [LARGE SCALE GENOMIC DNA]</scope>
    <source>
        <strain evidence="3 5">CECT 7837</strain>
    </source>
</reference>
<reference evidence="2 4" key="2">
    <citation type="submission" date="2018-08" db="EMBL/GenBank/DDBJ databases">
        <title>Complete genome of the Arcobacter ellisii type strain LMG 26155.</title>
        <authorList>
            <person name="Miller W.G."/>
            <person name="Yee E."/>
            <person name="Bono J.L."/>
        </authorList>
    </citation>
    <scope>NUCLEOTIDE SEQUENCE [LARGE SCALE GENOMIC DNA]</scope>
    <source>
        <strain evidence="2 4">LMG 26155</strain>
    </source>
</reference>
<evidence type="ECO:0000313" key="3">
    <source>
        <dbReference type="EMBL" id="RXI28929.1"/>
    </source>
</evidence>
<dbReference type="Proteomes" id="UP000290588">
    <property type="component" value="Unassembled WGS sequence"/>
</dbReference>
<feature type="transmembrane region" description="Helical" evidence="1">
    <location>
        <begin position="35"/>
        <end position="55"/>
    </location>
</feature>
<protein>
    <submittedName>
        <fullName evidence="2">Membrane protein</fullName>
    </submittedName>
</protein>
<keyword evidence="1" id="KW-1133">Transmembrane helix</keyword>
<evidence type="ECO:0000313" key="4">
    <source>
        <dbReference type="Proteomes" id="UP000262582"/>
    </source>
</evidence>
<evidence type="ECO:0000313" key="5">
    <source>
        <dbReference type="Proteomes" id="UP000290588"/>
    </source>
</evidence>